<protein>
    <recommendedName>
        <fullName evidence="7">Terpene synthase</fullName>
        <ecNumber evidence="7">4.2.3.-</ecNumber>
    </recommendedName>
</protein>
<dbReference type="RefSeq" id="WP_394316567.1">
    <property type="nucleotide sequence ID" value="NZ_JBHMQV010000001.1"/>
</dbReference>
<evidence type="ECO:0000256" key="7">
    <source>
        <dbReference type="RuleBase" id="RU366034"/>
    </source>
</evidence>
<evidence type="ECO:0000256" key="1">
    <source>
        <dbReference type="ARBA" id="ARBA00001946"/>
    </source>
</evidence>
<dbReference type="SFLD" id="SFLDS00005">
    <property type="entry name" value="Isoprenoid_Synthase_Type_I"/>
    <property type="match status" value="1"/>
</dbReference>
<gene>
    <name evidence="9" type="ORF">ACFH04_03180</name>
</gene>
<evidence type="ECO:0000256" key="2">
    <source>
        <dbReference type="ARBA" id="ARBA00022723"/>
    </source>
</evidence>
<keyword evidence="4 7" id="KW-0456">Lyase</keyword>
<evidence type="ECO:0000313" key="9">
    <source>
        <dbReference type="EMBL" id="MFC0842742.1"/>
    </source>
</evidence>
<dbReference type="NCBIfam" id="NF041167">
    <property type="entry name" value="f2_encap_cargo2"/>
    <property type="match status" value="1"/>
</dbReference>
<comment type="catalytic activity">
    <reaction evidence="5">
        <text>(E)-2-methylgeranyl diphosphate + H2O = 2-methylisoborneol + diphosphate</text>
        <dbReference type="Rhea" id="RHEA:32571"/>
        <dbReference type="ChEBI" id="CHEBI:15377"/>
        <dbReference type="ChEBI" id="CHEBI:33019"/>
        <dbReference type="ChEBI" id="CHEBI:61984"/>
        <dbReference type="ChEBI" id="CHEBI:61987"/>
        <dbReference type="EC" id="4.2.3.118"/>
    </reaction>
</comment>
<dbReference type="InterPro" id="IPR047945">
    <property type="entry name" value="MIB_synthase"/>
</dbReference>
<evidence type="ECO:0000256" key="8">
    <source>
        <dbReference type="SAM" id="MobiDB-lite"/>
    </source>
</evidence>
<keyword evidence="2 7" id="KW-0479">Metal-binding</keyword>
<evidence type="ECO:0000256" key="5">
    <source>
        <dbReference type="ARBA" id="ARBA00035573"/>
    </source>
</evidence>
<name>A0ABV6TAC7_9ACTN</name>
<comment type="caution">
    <text evidence="9">The sequence shown here is derived from an EMBL/GenBank/DDBJ whole genome shotgun (WGS) entry which is preliminary data.</text>
</comment>
<dbReference type="EMBL" id="JBHMQV010000001">
    <property type="protein sequence ID" value="MFC0842742.1"/>
    <property type="molecule type" value="Genomic_DNA"/>
</dbReference>
<dbReference type="SUPFAM" id="SSF48576">
    <property type="entry name" value="Terpenoid synthases"/>
    <property type="match status" value="1"/>
</dbReference>
<dbReference type="EC" id="4.2.3.-" evidence="7"/>
<evidence type="ECO:0000256" key="4">
    <source>
        <dbReference type="ARBA" id="ARBA00023239"/>
    </source>
</evidence>
<feature type="region of interest" description="Disordered" evidence="8">
    <location>
        <begin position="1"/>
        <end position="30"/>
    </location>
</feature>
<dbReference type="InterPro" id="IPR008949">
    <property type="entry name" value="Isoprenoid_synthase_dom_sf"/>
</dbReference>
<reference evidence="9 10" key="1">
    <citation type="submission" date="2024-09" db="EMBL/GenBank/DDBJ databases">
        <authorList>
            <person name="Sun Q."/>
            <person name="Mori K."/>
        </authorList>
    </citation>
    <scope>NUCLEOTIDE SEQUENCE [LARGE SCALE GENOMIC DNA]</scope>
    <source>
        <strain evidence="9 10">JCM 4557</strain>
    </source>
</reference>
<dbReference type="Pfam" id="PF19086">
    <property type="entry name" value="Terpene_syn_C_2"/>
    <property type="match status" value="1"/>
</dbReference>
<sequence>MSRSPSGPTGLGTSAARLSPPHQARPVGEGIVVPPLHCPGALRDDPALGEALNEHLVDWAGQMGLYPGKLDALRSDGFGRLVMLCHPETDDLDRLLVPARCTLAAWALDDHYCDEPELGARPELLGSRLAIAAAAVNRARMPPPYAAGLEDAVREDPVLRALRSAIEYLALAATPDQTVRACHAFALELLGLGQEGSWRTARRTPAVWEYLTHRQYNSFLPCLAVIDVVGGYRLAPQVHADPRVRAAVTTAALASSLVNDIYSLARENSSTTVDFNLPQAIAAEQACPLQEAVERSAALHDELMRRFEAEASALSLSGPPELRRYLAGISAWCGGNHAWHRTSARYAARTSL</sequence>
<comment type="similarity">
    <text evidence="6">Belongs to the terpene synthase family. 2-methylisoborneol synthase subfamily.</text>
</comment>
<dbReference type="InterPro" id="IPR034686">
    <property type="entry name" value="Terpene_cyclase-like_2"/>
</dbReference>
<dbReference type="PANTHER" id="PTHR35201">
    <property type="entry name" value="TERPENE SYNTHASE"/>
    <property type="match status" value="1"/>
</dbReference>
<organism evidence="9 10">
    <name type="scientific">Streptomyces noboritoensis</name>
    <dbReference type="NCBI Taxonomy" id="67337"/>
    <lineage>
        <taxon>Bacteria</taxon>
        <taxon>Bacillati</taxon>
        <taxon>Actinomycetota</taxon>
        <taxon>Actinomycetes</taxon>
        <taxon>Kitasatosporales</taxon>
        <taxon>Streptomycetaceae</taxon>
        <taxon>Streptomyces</taxon>
    </lineage>
</organism>
<evidence type="ECO:0000313" key="10">
    <source>
        <dbReference type="Proteomes" id="UP001589887"/>
    </source>
</evidence>
<dbReference type="SFLD" id="SFLDG01020">
    <property type="entry name" value="Terpene_Cyclase_Like_2"/>
    <property type="match status" value="1"/>
</dbReference>
<evidence type="ECO:0000256" key="3">
    <source>
        <dbReference type="ARBA" id="ARBA00022842"/>
    </source>
</evidence>
<dbReference type="Gene3D" id="1.10.600.10">
    <property type="entry name" value="Farnesyl Diphosphate Synthase"/>
    <property type="match status" value="1"/>
</dbReference>
<comment type="cofactor">
    <cofactor evidence="1 7">
        <name>Mg(2+)</name>
        <dbReference type="ChEBI" id="CHEBI:18420"/>
    </cofactor>
</comment>
<keyword evidence="10" id="KW-1185">Reference proteome</keyword>
<dbReference type="PANTHER" id="PTHR35201:SF4">
    <property type="entry name" value="BETA-PINACENE SYNTHASE-RELATED"/>
    <property type="match status" value="1"/>
</dbReference>
<proteinExistence type="inferred from homology"/>
<evidence type="ECO:0000256" key="6">
    <source>
        <dbReference type="ARBA" id="ARBA00035653"/>
    </source>
</evidence>
<dbReference type="Proteomes" id="UP001589887">
    <property type="component" value="Unassembled WGS sequence"/>
</dbReference>
<keyword evidence="3 7" id="KW-0460">Magnesium</keyword>
<accession>A0ABV6TAC7</accession>